<comment type="similarity">
    <text evidence="2">Belongs to the TFIIA subunit 1 family.</text>
</comment>
<evidence type="ECO:0000256" key="2">
    <source>
        <dbReference type="ARBA" id="ARBA00010059"/>
    </source>
</evidence>
<feature type="region of interest" description="Disordered" evidence="5">
    <location>
        <begin position="204"/>
        <end position="251"/>
    </location>
</feature>
<dbReference type="PANTHER" id="PTHR12694">
    <property type="entry name" value="TRANSCRIPTION INITIATION FACTOR IIA SUBUNIT 1"/>
    <property type="match status" value="1"/>
</dbReference>
<dbReference type="Pfam" id="PF03153">
    <property type="entry name" value="TFIIA"/>
    <property type="match status" value="1"/>
</dbReference>
<dbReference type="SUPFAM" id="SSF47396">
    <property type="entry name" value="Transcription factor IIA (TFIIA), alpha-helical domain"/>
    <property type="match status" value="1"/>
</dbReference>
<organism evidence="6 7">
    <name type="scientific">Coemansia umbellata</name>
    <dbReference type="NCBI Taxonomy" id="1424467"/>
    <lineage>
        <taxon>Eukaryota</taxon>
        <taxon>Fungi</taxon>
        <taxon>Fungi incertae sedis</taxon>
        <taxon>Zoopagomycota</taxon>
        <taxon>Kickxellomycotina</taxon>
        <taxon>Kickxellomycetes</taxon>
        <taxon>Kickxellales</taxon>
        <taxon>Kickxellaceae</taxon>
        <taxon>Coemansia</taxon>
    </lineage>
</organism>
<dbReference type="Gene3D" id="1.10.287.100">
    <property type="match status" value="1"/>
</dbReference>
<dbReference type="PANTHER" id="PTHR12694:SF8">
    <property type="entry name" value="TRANSCRIPTION INITIATION FACTOR IIA SUBUNIT 1"/>
    <property type="match status" value="1"/>
</dbReference>
<feature type="compositionally biased region" description="Low complexity" evidence="5">
    <location>
        <begin position="204"/>
        <end position="214"/>
    </location>
</feature>
<protein>
    <submittedName>
        <fullName evidence="6">Transcription factor IIA subunit alpha</fullName>
    </submittedName>
</protein>
<feature type="region of interest" description="Disordered" evidence="5">
    <location>
        <begin position="105"/>
        <end position="187"/>
    </location>
</feature>
<feature type="compositionally biased region" description="Acidic residues" evidence="5">
    <location>
        <begin position="219"/>
        <end position="233"/>
    </location>
</feature>
<evidence type="ECO:0000256" key="1">
    <source>
        <dbReference type="ARBA" id="ARBA00004123"/>
    </source>
</evidence>
<keyword evidence="4" id="KW-0539">Nucleus</keyword>
<dbReference type="InterPro" id="IPR009088">
    <property type="entry name" value="TFIIA_b-brl"/>
</dbReference>
<feature type="compositionally biased region" description="Low complexity" evidence="5">
    <location>
        <begin position="177"/>
        <end position="187"/>
    </location>
</feature>
<evidence type="ECO:0000313" key="6">
    <source>
        <dbReference type="EMBL" id="KAJ1995200.1"/>
    </source>
</evidence>
<feature type="region of interest" description="Disordered" evidence="5">
    <location>
        <begin position="57"/>
        <end position="84"/>
    </location>
</feature>
<dbReference type="SUPFAM" id="SSF50784">
    <property type="entry name" value="Transcription factor IIA (TFIIA), beta-barrel domain"/>
    <property type="match status" value="1"/>
</dbReference>
<proteinExistence type="inferred from homology"/>
<feature type="compositionally biased region" description="Polar residues" evidence="5">
    <location>
        <begin position="235"/>
        <end position="246"/>
    </location>
</feature>
<comment type="caution">
    <text evidence="6">The sequence shown here is derived from an EMBL/GenBank/DDBJ whole genome shotgun (WGS) entry which is preliminary data.</text>
</comment>
<reference evidence="6" key="1">
    <citation type="submission" date="2022-07" db="EMBL/GenBank/DDBJ databases">
        <title>Phylogenomic reconstructions and comparative analyses of Kickxellomycotina fungi.</title>
        <authorList>
            <person name="Reynolds N.K."/>
            <person name="Stajich J.E."/>
            <person name="Barry K."/>
            <person name="Grigoriev I.V."/>
            <person name="Crous P."/>
            <person name="Smith M.E."/>
        </authorList>
    </citation>
    <scope>NUCLEOTIDE SEQUENCE</scope>
    <source>
        <strain evidence="6">BCRC 34882</strain>
    </source>
</reference>
<comment type="subcellular location">
    <subcellularLocation>
        <location evidence="1">Nucleus</location>
    </subcellularLocation>
</comment>
<accession>A0ABQ8PSP7</accession>
<dbReference type="Gene3D" id="2.30.18.10">
    <property type="entry name" value="Transcription factor IIA (TFIIA), beta-barrel domain"/>
    <property type="match status" value="1"/>
</dbReference>
<sequence length="323" mass="35347">MSNSIVAAIYRYVIDDVVRNVQPDFEGHGVDNSVLEQLQRSWEAKIIQSRVAAFPGEDSHASEYDHADRSAAQGDYHSPSDHPSINSAASLAAIMNNPESVAPSAASLASLAQSGRGQLLDEDDDDADNSDSQLHYSHDPYHSSPPPPQSHSRTNNHNRHIPQNDGAADSPLSQPHAAATNADSNAMAEWRKLRDSRRRAYKTAIASIPPAAISQLDGASDDEDDEDDEDDADPQQPTASANNSAIPDNPEVAADDLINSDLDDEDEDDEENGGDEDIEHMVLCQYDKVTRSKNKWKCVLRDGIMLVNGRDYLFQKATGDFEW</sequence>
<name>A0ABQ8PSP7_9FUNG</name>
<dbReference type="Proteomes" id="UP001151295">
    <property type="component" value="Unassembled WGS sequence"/>
</dbReference>
<feature type="compositionally biased region" description="Acidic residues" evidence="5">
    <location>
        <begin position="120"/>
        <end position="129"/>
    </location>
</feature>
<dbReference type="EMBL" id="JANBQD010000007">
    <property type="protein sequence ID" value="KAJ1995200.1"/>
    <property type="molecule type" value="Genomic_DNA"/>
</dbReference>
<evidence type="ECO:0000256" key="3">
    <source>
        <dbReference type="ARBA" id="ARBA00023163"/>
    </source>
</evidence>
<evidence type="ECO:0000313" key="7">
    <source>
        <dbReference type="Proteomes" id="UP001151295"/>
    </source>
</evidence>
<feature type="compositionally biased region" description="Low complexity" evidence="5">
    <location>
        <begin position="105"/>
        <end position="114"/>
    </location>
</feature>
<keyword evidence="3" id="KW-0804">Transcription</keyword>
<feature type="compositionally biased region" description="Basic and acidic residues" evidence="5">
    <location>
        <begin position="57"/>
        <end position="69"/>
    </location>
</feature>
<keyword evidence="7" id="KW-1185">Reference proteome</keyword>
<dbReference type="SMART" id="SM01371">
    <property type="entry name" value="TFIIA"/>
    <property type="match status" value="1"/>
</dbReference>
<evidence type="ECO:0000256" key="5">
    <source>
        <dbReference type="SAM" id="MobiDB-lite"/>
    </source>
</evidence>
<gene>
    <name evidence="6" type="primary">TOA1</name>
    <name evidence="6" type="ORF">EDC05_001038</name>
</gene>
<dbReference type="InterPro" id="IPR004855">
    <property type="entry name" value="TFIIA_asu/bsu"/>
</dbReference>
<evidence type="ECO:0000256" key="4">
    <source>
        <dbReference type="ARBA" id="ARBA00023242"/>
    </source>
</evidence>
<dbReference type="CDD" id="cd07976">
    <property type="entry name" value="TFIIA_alpha_beta_like"/>
    <property type="match status" value="2"/>
</dbReference>